<keyword evidence="5" id="KW-1185">Reference proteome</keyword>
<dbReference type="SUPFAM" id="SSF55729">
    <property type="entry name" value="Acyl-CoA N-acyltransferases (Nat)"/>
    <property type="match status" value="1"/>
</dbReference>
<protein>
    <submittedName>
        <fullName evidence="4">GNAT family N-acetyltransferase</fullName>
    </submittedName>
</protein>
<name>A0ABU3S7U1_9HYPH</name>
<dbReference type="Proteomes" id="UP001254257">
    <property type="component" value="Unassembled WGS sequence"/>
</dbReference>
<reference evidence="4 5" key="1">
    <citation type="submission" date="2023-09" db="EMBL/GenBank/DDBJ databases">
        <title>Whole genome shotgun sequencing (WGS) of Bosea sp. ZW T0_25, isolated from stored onions (Allium cepa).</title>
        <authorList>
            <person name="Stoll D.A."/>
            <person name="Huch M."/>
        </authorList>
    </citation>
    <scope>NUCLEOTIDE SEQUENCE [LARGE SCALE GENOMIC DNA]</scope>
    <source>
        <strain evidence="4 5">ZW T0_25</strain>
    </source>
</reference>
<keyword evidence="2" id="KW-0012">Acyltransferase</keyword>
<dbReference type="InterPro" id="IPR000182">
    <property type="entry name" value="GNAT_dom"/>
</dbReference>
<dbReference type="PROSITE" id="PS51186">
    <property type="entry name" value="GNAT"/>
    <property type="match status" value="1"/>
</dbReference>
<evidence type="ECO:0000259" key="3">
    <source>
        <dbReference type="PROSITE" id="PS51186"/>
    </source>
</evidence>
<gene>
    <name evidence="4" type="ORF">RKE40_13245</name>
</gene>
<dbReference type="PANTHER" id="PTHR43877:SF2">
    <property type="entry name" value="AMINOALKYLPHOSPHONATE N-ACETYLTRANSFERASE-RELATED"/>
    <property type="match status" value="1"/>
</dbReference>
<dbReference type="CDD" id="cd04301">
    <property type="entry name" value="NAT_SF"/>
    <property type="match status" value="1"/>
</dbReference>
<dbReference type="Pfam" id="PF00583">
    <property type="entry name" value="Acetyltransf_1"/>
    <property type="match status" value="1"/>
</dbReference>
<dbReference type="EMBL" id="JAWDID010000017">
    <property type="protein sequence ID" value="MDU0340861.1"/>
    <property type="molecule type" value="Genomic_DNA"/>
</dbReference>
<evidence type="ECO:0000313" key="4">
    <source>
        <dbReference type="EMBL" id="MDU0340861.1"/>
    </source>
</evidence>
<evidence type="ECO:0000256" key="2">
    <source>
        <dbReference type="ARBA" id="ARBA00023315"/>
    </source>
</evidence>
<feature type="domain" description="N-acetyltransferase" evidence="3">
    <location>
        <begin position="4"/>
        <end position="160"/>
    </location>
</feature>
<dbReference type="Gene3D" id="3.40.630.30">
    <property type="match status" value="1"/>
</dbReference>
<dbReference type="PANTHER" id="PTHR43877">
    <property type="entry name" value="AMINOALKYLPHOSPHONATE N-ACETYLTRANSFERASE-RELATED-RELATED"/>
    <property type="match status" value="1"/>
</dbReference>
<comment type="caution">
    <text evidence="4">The sequence shown here is derived from an EMBL/GenBank/DDBJ whole genome shotgun (WGS) entry which is preliminary data.</text>
</comment>
<proteinExistence type="predicted"/>
<accession>A0ABU3S7U1</accession>
<sequence>MSELPIRPFEPEDREAVVALHWELNRHEQTVSGDRALDREAAEACLADDEKQMAERGGIALVALIDGAVAGYVCCVLADGGPFLRADLRRQAYVTTLVVGEAFRGRRVATALLGEAERYARGQGVAALGVGVLAGNAGAERLYQGFGFQPHAVEMVKRLR</sequence>
<dbReference type="InterPro" id="IPR016181">
    <property type="entry name" value="Acyl_CoA_acyltransferase"/>
</dbReference>
<dbReference type="InterPro" id="IPR050832">
    <property type="entry name" value="Bact_Acetyltransf"/>
</dbReference>
<organism evidence="4 5">
    <name type="scientific">Bosea rubneri</name>
    <dbReference type="NCBI Taxonomy" id="3075434"/>
    <lineage>
        <taxon>Bacteria</taxon>
        <taxon>Pseudomonadati</taxon>
        <taxon>Pseudomonadota</taxon>
        <taxon>Alphaproteobacteria</taxon>
        <taxon>Hyphomicrobiales</taxon>
        <taxon>Boseaceae</taxon>
        <taxon>Bosea</taxon>
    </lineage>
</organism>
<evidence type="ECO:0000313" key="5">
    <source>
        <dbReference type="Proteomes" id="UP001254257"/>
    </source>
</evidence>
<evidence type="ECO:0000256" key="1">
    <source>
        <dbReference type="ARBA" id="ARBA00022679"/>
    </source>
</evidence>
<dbReference type="RefSeq" id="WP_316018702.1">
    <property type="nucleotide sequence ID" value="NZ_JAWDID010000017.1"/>
</dbReference>
<keyword evidence="1" id="KW-0808">Transferase</keyword>